<evidence type="ECO:0000256" key="2">
    <source>
        <dbReference type="SAM" id="Coils"/>
    </source>
</evidence>
<keyword evidence="4" id="KW-0812">Transmembrane</keyword>
<evidence type="ECO:0000256" key="3">
    <source>
        <dbReference type="SAM" id="MobiDB-lite"/>
    </source>
</evidence>
<keyword evidence="1" id="KW-0446">Lipid-binding</keyword>
<keyword evidence="4" id="KW-0472">Membrane</keyword>
<dbReference type="PROSITE" id="PS51228">
    <property type="entry name" value="ACB_2"/>
    <property type="match status" value="1"/>
</dbReference>
<dbReference type="EMBL" id="DS469559">
    <property type="protein sequence ID" value="EDO42901.1"/>
    <property type="molecule type" value="Genomic_DNA"/>
</dbReference>
<evidence type="ECO:0000313" key="7">
    <source>
        <dbReference type="Proteomes" id="UP000001593"/>
    </source>
</evidence>
<feature type="coiled-coil region" evidence="2">
    <location>
        <begin position="514"/>
        <end position="541"/>
    </location>
</feature>
<dbReference type="FunFam" id="1.20.80.10:FF:000010">
    <property type="entry name" value="Acyl-CoA-binding domain-containing protein 5"/>
    <property type="match status" value="1"/>
</dbReference>
<dbReference type="InterPro" id="IPR035984">
    <property type="entry name" value="Acyl-CoA-binding_sf"/>
</dbReference>
<feature type="region of interest" description="Disordered" evidence="3">
    <location>
        <begin position="250"/>
        <end position="279"/>
    </location>
</feature>
<dbReference type="AlphaFoldDB" id="A7S048"/>
<keyword evidence="7" id="KW-1185">Reference proteome</keyword>
<dbReference type="FunCoup" id="A7S048">
    <property type="interactions" value="79"/>
</dbReference>
<feature type="domain" description="ACB" evidence="5">
    <location>
        <begin position="5"/>
        <end position="94"/>
    </location>
</feature>
<keyword evidence="4" id="KW-1133">Transmembrane helix</keyword>
<dbReference type="SUPFAM" id="SSF47027">
    <property type="entry name" value="Acyl-CoA binding protein"/>
    <property type="match status" value="1"/>
</dbReference>
<dbReference type="Proteomes" id="UP000001593">
    <property type="component" value="Unassembled WGS sequence"/>
</dbReference>
<evidence type="ECO:0000313" key="6">
    <source>
        <dbReference type="EMBL" id="EDO42901.1"/>
    </source>
</evidence>
<evidence type="ECO:0000256" key="4">
    <source>
        <dbReference type="SAM" id="Phobius"/>
    </source>
</evidence>
<dbReference type="OMA" id="LWPFVIN"/>
<dbReference type="STRING" id="45351.A7S048"/>
<reference evidence="6 7" key="1">
    <citation type="journal article" date="2007" name="Science">
        <title>Sea anemone genome reveals ancestral eumetazoan gene repertoire and genomic organization.</title>
        <authorList>
            <person name="Putnam N.H."/>
            <person name="Srivastava M."/>
            <person name="Hellsten U."/>
            <person name="Dirks B."/>
            <person name="Chapman J."/>
            <person name="Salamov A."/>
            <person name="Terry A."/>
            <person name="Shapiro H."/>
            <person name="Lindquist E."/>
            <person name="Kapitonov V.V."/>
            <person name="Jurka J."/>
            <person name="Genikhovich G."/>
            <person name="Grigoriev I.V."/>
            <person name="Lucas S.M."/>
            <person name="Steele R.E."/>
            <person name="Finnerty J.R."/>
            <person name="Technau U."/>
            <person name="Martindale M.Q."/>
            <person name="Rokhsar D.S."/>
        </authorList>
    </citation>
    <scope>NUCLEOTIDE SEQUENCE [LARGE SCALE GENOMIC DNA]</scope>
    <source>
        <strain evidence="7">CH2 X CH6</strain>
    </source>
</reference>
<dbReference type="KEGG" id="nve:5514849"/>
<dbReference type="PRINTS" id="PR00689">
    <property type="entry name" value="ACOABINDINGP"/>
</dbReference>
<dbReference type="HOGENOM" id="CLU_460275_0_0_1"/>
<feature type="compositionally biased region" description="Polar residues" evidence="3">
    <location>
        <begin position="256"/>
        <end position="266"/>
    </location>
</feature>
<dbReference type="InterPro" id="IPR014352">
    <property type="entry name" value="FERM/acyl-CoA-bd_prot_sf"/>
</dbReference>
<dbReference type="Gene3D" id="1.20.80.10">
    <property type="match status" value="1"/>
</dbReference>
<gene>
    <name evidence="6" type="ORF">NEMVEDRAFT_v1g241917</name>
</gene>
<dbReference type="Pfam" id="PF00887">
    <property type="entry name" value="ACBP"/>
    <property type="match status" value="1"/>
</dbReference>
<protein>
    <recommendedName>
        <fullName evidence="5">ACB domain-containing protein</fullName>
    </recommendedName>
</protein>
<proteinExistence type="predicted"/>
<sequence length="593" mass="66542">MADSAERRFEAAINVVKSMPKKGAYQPSYDTMLKFYGYFKQAKEGECRDTKPGFWDVIKKAKWEAWSALGDLPKQDAMECYVNEVKKVMEEIPENEEMADFSLVLKEFYETVYEPVGEDPPPMLRIFKKDDTLINSGDFTANSINDQEQGNMEGDESIPNGLQLISDKHSNEQHLISGLVNGNRDKLSNVDGISVPMKAIGTNHEYTTTDTSDRGALNEVETSDGADCQIVPATDISVEEPQPLYIFEIGSKGRPTESNDSGFQSDQHGREIATNETVPELKPQRSDVALYDYQGVITSDESDEEFCDSLDPEHLSNLQNGHSDVGVTNITEIKELDSSNGSSALSSNSPLTDSEVSRFDIPVTATASLLTSTPFTTKHAAHVTFADQVGFNEDNLTEKEMRRNGYPVTRQDLKNNGNVVHNVNGMLKATGGIPKQRGGGTSPSRQFDKQADNQQQQQQQQQQGQQSKAVRNPGAVVKGGKPNLQRLKDYSDSDSDDDEKNESMTSSVDRDEINERILAALEGLQRDMQHVLRQLQDMEHRTSNTNDTSLINRAQQWWKQYIPSKTVLFLVLWPFVINILFHYYRKRRILKKT</sequence>
<evidence type="ECO:0000256" key="1">
    <source>
        <dbReference type="ARBA" id="ARBA00023121"/>
    </source>
</evidence>
<dbReference type="GO" id="GO:0000062">
    <property type="term" value="F:fatty-acyl-CoA binding"/>
    <property type="evidence" value="ECO:0000318"/>
    <property type="project" value="GO_Central"/>
</dbReference>
<dbReference type="eggNOG" id="KOG0817">
    <property type="taxonomic scope" value="Eukaryota"/>
</dbReference>
<dbReference type="InterPro" id="IPR000582">
    <property type="entry name" value="Acyl-CoA-binding_protein"/>
</dbReference>
<evidence type="ECO:0000259" key="5">
    <source>
        <dbReference type="PROSITE" id="PS51228"/>
    </source>
</evidence>
<feature type="compositionally biased region" description="Low complexity" evidence="3">
    <location>
        <begin position="454"/>
        <end position="466"/>
    </location>
</feature>
<keyword evidence="2" id="KW-0175">Coiled coil</keyword>
<feature type="region of interest" description="Disordered" evidence="3">
    <location>
        <begin position="428"/>
        <end position="511"/>
    </location>
</feature>
<name>A7S048_NEMVE</name>
<dbReference type="PANTHER" id="PTHR23310">
    <property type="entry name" value="ACYL-COA-BINDING PROTEIN, ACBP"/>
    <property type="match status" value="1"/>
</dbReference>
<dbReference type="PANTHER" id="PTHR23310:SF77">
    <property type="entry name" value="LD25952P"/>
    <property type="match status" value="1"/>
</dbReference>
<accession>A7S048</accession>
<dbReference type="GO" id="GO:0006631">
    <property type="term" value="P:fatty acid metabolic process"/>
    <property type="evidence" value="ECO:0000318"/>
    <property type="project" value="GO_Central"/>
</dbReference>
<dbReference type="InParanoid" id="A7S048"/>
<dbReference type="GO" id="GO:0005737">
    <property type="term" value="C:cytoplasm"/>
    <property type="evidence" value="ECO:0000318"/>
    <property type="project" value="GO_Central"/>
</dbReference>
<feature type="transmembrane region" description="Helical" evidence="4">
    <location>
        <begin position="566"/>
        <end position="584"/>
    </location>
</feature>
<organism evidence="6 7">
    <name type="scientific">Nematostella vectensis</name>
    <name type="common">Starlet sea anemone</name>
    <dbReference type="NCBI Taxonomy" id="45351"/>
    <lineage>
        <taxon>Eukaryota</taxon>
        <taxon>Metazoa</taxon>
        <taxon>Cnidaria</taxon>
        <taxon>Anthozoa</taxon>
        <taxon>Hexacorallia</taxon>
        <taxon>Actiniaria</taxon>
        <taxon>Edwardsiidae</taxon>
        <taxon>Nematostella</taxon>
    </lineage>
</organism>
<dbReference type="OrthoDB" id="71307at2759"/>